<dbReference type="AlphaFoldDB" id="A0A9Y2IFD7"/>
<keyword evidence="1" id="KW-0812">Transmembrane</keyword>
<evidence type="ECO:0000256" key="1">
    <source>
        <dbReference type="SAM" id="Phobius"/>
    </source>
</evidence>
<gene>
    <name evidence="2" type="ORF">QRX50_44020</name>
</gene>
<protein>
    <submittedName>
        <fullName evidence="2">Uncharacterized protein</fullName>
    </submittedName>
</protein>
<evidence type="ECO:0000313" key="3">
    <source>
        <dbReference type="Proteomes" id="UP001236014"/>
    </source>
</evidence>
<feature type="transmembrane region" description="Helical" evidence="1">
    <location>
        <begin position="12"/>
        <end position="34"/>
    </location>
</feature>
<proteinExistence type="predicted"/>
<sequence length="132" mass="14686">MADATGSVAGPLVLFAVVSFAPSALFWCALRVPALYRWLRERHRGQPQPVGPPVERLSADLRRVHRVLASYPPGTPAARRIGTRQAYDELLQTACRAVGVEHRLESLPEGIDRDLERLRVEESLRREGLAVP</sequence>
<keyword evidence="3" id="KW-1185">Reference proteome</keyword>
<name>A0A9Y2IFD7_9PSEU</name>
<dbReference type="RefSeq" id="WP_285968993.1">
    <property type="nucleotide sequence ID" value="NZ_CP127294.1"/>
</dbReference>
<organism evidence="2 3">
    <name type="scientific">Amycolatopsis carbonis</name>
    <dbReference type="NCBI Taxonomy" id="715471"/>
    <lineage>
        <taxon>Bacteria</taxon>
        <taxon>Bacillati</taxon>
        <taxon>Actinomycetota</taxon>
        <taxon>Actinomycetes</taxon>
        <taxon>Pseudonocardiales</taxon>
        <taxon>Pseudonocardiaceae</taxon>
        <taxon>Amycolatopsis</taxon>
    </lineage>
</organism>
<dbReference type="Proteomes" id="UP001236014">
    <property type="component" value="Chromosome"/>
</dbReference>
<dbReference type="EMBL" id="CP127294">
    <property type="protein sequence ID" value="WIX78271.1"/>
    <property type="molecule type" value="Genomic_DNA"/>
</dbReference>
<dbReference type="KEGG" id="acab:QRX50_44020"/>
<accession>A0A9Y2IFD7</accession>
<keyword evidence="1" id="KW-1133">Transmembrane helix</keyword>
<keyword evidence="1" id="KW-0472">Membrane</keyword>
<reference evidence="2 3" key="1">
    <citation type="submission" date="2023-06" db="EMBL/GenBank/DDBJ databases">
        <authorList>
            <person name="Oyuntsetseg B."/>
            <person name="Kim S.B."/>
        </authorList>
    </citation>
    <scope>NUCLEOTIDE SEQUENCE [LARGE SCALE GENOMIC DNA]</scope>
    <source>
        <strain evidence="2 3">2-15</strain>
    </source>
</reference>
<evidence type="ECO:0000313" key="2">
    <source>
        <dbReference type="EMBL" id="WIX78271.1"/>
    </source>
</evidence>